<name>A0A553PTJ1_TIGCA</name>
<accession>A0A553PTJ1</accession>
<dbReference type="InterPro" id="IPR036397">
    <property type="entry name" value="RNaseH_sf"/>
</dbReference>
<dbReference type="GO" id="GO:0003964">
    <property type="term" value="F:RNA-directed DNA polymerase activity"/>
    <property type="evidence" value="ECO:0007669"/>
    <property type="project" value="UniProtKB-EC"/>
</dbReference>
<dbReference type="InterPro" id="IPR041588">
    <property type="entry name" value="Integrase_H2C2"/>
</dbReference>
<feature type="region of interest" description="Disordered" evidence="2">
    <location>
        <begin position="276"/>
        <end position="314"/>
    </location>
</feature>
<dbReference type="InterPro" id="IPR012337">
    <property type="entry name" value="RNaseH-like_sf"/>
</dbReference>
<evidence type="ECO:0000313" key="4">
    <source>
        <dbReference type="EMBL" id="TRY81002.1"/>
    </source>
</evidence>
<sequence length="314" mass="35454">EQQVILSTEDAANALLNQIRVSDKGDAEYASLINYLHSYRSSSADAKMPAELVAYRAIMDNLSANNELALFGHQIVIAKPFCRHVLDRLHGAHQGIDRTLCRARYSVYWPGITAAIKSTHGRPRIFVLDVATQFLASATQDFLKDWGILHRVSLPRFSQSNGLAENAVQSLKAIVKKTKPDDDHLIAHMEQRDISRACGVFLWPTDLYFGTLASWPSCPFVRCWHVLDLDVFVQDPKTKLWDSKGKIIEVQDNQKLLIEMSDESVRLWNRKFVRSAPASHEPSPVPPLTQPNAILARRQSTRSRKKPGRPQLPK</sequence>
<proteinExistence type="predicted"/>
<dbReference type="EMBL" id="VCGU01000001">
    <property type="protein sequence ID" value="TRY81002.1"/>
    <property type="molecule type" value="Genomic_DNA"/>
</dbReference>
<dbReference type="PROSITE" id="PS50994">
    <property type="entry name" value="INTEGRASE"/>
    <property type="match status" value="1"/>
</dbReference>
<evidence type="ECO:0000313" key="5">
    <source>
        <dbReference type="Proteomes" id="UP000318571"/>
    </source>
</evidence>
<dbReference type="SUPFAM" id="SSF53098">
    <property type="entry name" value="Ribonuclease H-like"/>
    <property type="match status" value="1"/>
</dbReference>
<dbReference type="EC" id="2.7.7.49" evidence="1"/>
<dbReference type="GO" id="GO:0003676">
    <property type="term" value="F:nucleic acid binding"/>
    <property type="evidence" value="ECO:0007669"/>
    <property type="project" value="InterPro"/>
</dbReference>
<protein>
    <recommendedName>
        <fullName evidence="1">RNA-directed DNA polymerase</fullName>
        <ecNumber evidence="1">2.7.7.49</ecNumber>
    </recommendedName>
</protein>
<feature type="domain" description="Integrase catalytic" evidence="3">
    <location>
        <begin position="45"/>
        <end position="177"/>
    </location>
</feature>
<dbReference type="Gene3D" id="3.30.420.10">
    <property type="entry name" value="Ribonuclease H-like superfamily/Ribonuclease H"/>
    <property type="match status" value="1"/>
</dbReference>
<keyword evidence="5" id="KW-1185">Reference proteome</keyword>
<dbReference type="AlphaFoldDB" id="A0A553PTJ1"/>
<comment type="caution">
    <text evidence="4">The sequence shown here is derived from an EMBL/GenBank/DDBJ whole genome shotgun (WGS) entry which is preliminary data.</text>
</comment>
<reference evidence="4 5" key="1">
    <citation type="journal article" date="2018" name="Nat. Ecol. Evol.">
        <title>Genomic signatures of mitonuclear coevolution across populations of Tigriopus californicus.</title>
        <authorList>
            <person name="Barreto F.S."/>
            <person name="Watson E.T."/>
            <person name="Lima T.G."/>
            <person name="Willett C.S."/>
            <person name="Edmands S."/>
            <person name="Li W."/>
            <person name="Burton R.S."/>
        </authorList>
    </citation>
    <scope>NUCLEOTIDE SEQUENCE [LARGE SCALE GENOMIC DNA]</scope>
    <source>
        <strain evidence="4 5">San Diego</strain>
    </source>
</reference>
<gene>
    <name evidence="4" type="ORF">TCAL_13368</name>
</gene>
<feature type="non-terminal residue" evidence="4">
    <location>
        <position position="1"/>
    </location>
</feature>
<dbReference type="PANTHER" id="PTHR37984">
    <property type="entry name" value="PROTEIN CBG26694"/>
    <property type="match status" value="1"/>
</dbReference>
<dbReference type="PANTHER" id="PTHR37984:SF5">
    <property type="entry name" value="PROTEIN NYNRIN-LIKE"/>
    <property type="match status" value="1"/>
</dbReference>
<dbReference type="Gene3D" id="1.10.340.70">
    <property type="match status" value="1"/>
</dbReference>
<dbReference type="STRING" id="6832.A0A553PTJ1"/>
<dbReference type="Pfam" id="PF17921">
    <property type="entry name" value="Integrase_H2C2"/>
    <property type="match status" value="1"/>
</dbReference>
<evidence type="ECO:0000259" key="3">
    <source>
        <dbReference type="PROSITE" id="PS50994"/>
    </source>
</evidence>
<dbReference type="InterPro" id="IPR050951">
    <property type="entry name" value="Retrovirus_Pol_polyprotein"/>
</dbReference>
<evidence type="ECO:0000256" key="1">
    <source>
        <dbReference type="ARBA" id="ARBA00012493"/>
    </source>
</evidence>
<organism evidence="4 5">
    <name type="scientific">Tigriopus californicus</name>
    <name type="common">Marine copepod</name>
    <dbReference type="NCBI Taxonomy" id="6832"/>
    <lineage>
        <taxon>Eukaryota</taxon>
        <taxon>Metazoa</taxon>
        <taxon>Ecdysozoa</taxon>
        <taxon>Arthropoda</taxon>
        <taxon>Crustacea</taxon>
        <taxon>Multicrustacea</taxon>
        <taxon>Hexanauplia</taxon>
        <taxon>Copepoda</taxon>
        <taxon>Harpacticoida</taxon>
        <taxon>Harpacticidae</taxon>
        <taxon>Tigriopus</taxon>
    </lineage>
</organism>
<feature type="compositionally biased region" description="Basic residues" evidence="2">
    <location>
        <begin position="299"/>
        <end position="308"/>
    </location>
</feature>
<feature type="non-terminal residue" evidence="4">
    <location>
        <position position="314"/>
    </location>
</feature>
<dbReference type="Proteomes" id="UP000318571">
    <property type="component" value="Chromosome 12"/>
</dbReference>
<evidence type="ECO:0000256" key="2">
    <source>
        <dbReference type="SAM" id="MobiDB-lite"/>
    </source>
</evidence>
<dbReference type="InterPro" id="IPR001584">
    <property type="entry name" value="Integrase_cat-core"/>
</dbReference>
<dbReference type="GO" id="GO:0015074">
    <property type="term" value="P:DNA integration"/>
    <property type="evidence" value="ECO:0007669"/>
    <property type="project" value="InterPro"/>
</dbReference>